<dbReference type="NCBIfam" id="NF004837">
    <property type="entry name" value="PRK06187.1"/>
    <property type="match status" value="1"/>
</dbReference>
<evidence type="ECO:0000256" key="1">
    <source>
        <dbReference type="ARBA" id="ARBA00006432"/>
    </source>
</evidence>
<reference evidence="7" key="2">
    <citation type="journal article" date="2024" name="Environ. Microbiol.">
        <title>Genome analysis and description of Tunturibacter gen. nov. expands the diversity of Terriglobia in tundra soils.</title>
        <authorList>
            <person name="Messyasz A."/>
            <person name="Mannisto M.K."/>
            <person name="Kerkhof L.J."/>
            <person name="Haggblom M.M."/>
        </authorList>
    </citation>
    <scope>NUCLEOTIDE SEQUENCE</scope>
    <source>
        <strain evidence="7">X5P6</strain>
    </source>
</reference>
<keyword evidence="4" id="KW-0443">Lipid metabolism</keyword>
<dbReference type="Gene3D" id="3.40.50.12780">
    <property type="entry name" value="N-terminal domain of ligase-like"/>
    <property type="match status" value="1"/>
</dbReference>
<proteinExistence type="inferred from homology"/>
<keyword evidence="3" id="KW-0276">Fatty acid metabolism</keyword>
<dbReference type="Gene3D" id="3.30.300.30">
    <property type="match status" value="1"/>
</dbReference>
<evidence type="ECO:0000259" key="5">
    <source>
        <dbReference type="Pfam" id="PF00501"/>
    </source>
</evidence>
<evidence type="ECO:0000256" key="4">
    <source>
        <dbReference type="ARBA" id="ARBA00023098"/>
    </source>
</evidence>
<evidence type="ECO:0000256" key="3">
    <source>
        <dbReference type="ARBA" id="ARBA00022832"/>
    </source>
</evidence>
<dbReference type="PANTHER" id="PTHR43859:SF4">
    <property type="entry name" value="BUTANOATE--COA LIGASE AAE1-RELATED"/>
    <property type="match status" value="1"/>
</dbReference>
<accession>A0AAU7ZN57</accession>
<dbReference type="AlphaFoldDB" id="A0AAU7ZN57"/>
<dbReference type="InterPro" id="IPR000873">
    <property type="entry name" value="AMP-dep_synth/lig_dom"/>
</dbReference>
<evidence type="ECO:0000259" key="6">
    <source>
        <dbReference type="Pfam" id="PF13193"/>
    </source>
</evidence>
<protein>
    <submittedName>
        <fullName evidence="7">Long-chain-fatty-acid--CoA ligase</fullName>
        <ecNumber evidence="7">6.2.1.3</ecNumber>
    </submittedName>
</protein>
<dbReference type="Pfam" id="PF00501">
    <property type="entry name" value="AMP-binding"/>
    <property type="match status" value="1"/>
</dbReference>
<dbReference type="RefSeq" id="WP_353063011.1">
    <property type="nucleotide sequence ID" value="NZ_CP132942.1"/>
</dbReference>
<dbReference type="InterPro" id="IPR045851">
    <property type="entry name" value="AMP-bd_C_sf"/>
</dbReference>
<feature type="domain" description="AMP-binding enzyme C-terminal" evidence="6">
    <location>
        <begin position="435"/>
        <end position="510"/>
    </location>
</feature>
<dbReference type="GO" id="GO:0004467">
    <property type="term" value="F:long-chain fatty acid-CoA ligase activity"/>
    <property type="evidence" value="ECO:0007669"/>
    <property type="project" value="UniProtKB-EC"/>
</dbReference>
<dbReference type="InterPro" id="IPR025110">
    <property type="entry name" value="AMP-bd_C"/>
</dbReference>
<dbReference type="InterPro" id="IPR042099">
    <property type="entry name" value="ANL_N_sf"/>
</dbReference>
<reference evidence="7" key="1">
    <citation type="submission" date="2023-08" db="EMBL/GenBank/DDBJ databases">
        <authorList>
            <person name="Messyasz A."/>
            <person name="Mannisto M.K."/>
            <person name="Kerkhof L.J."/>
            <person name="Haggblom M."/>
        </authorList>
    </citation>
    <scope>NUCLEOTIDE SEQUENCE</scope>
    <source>
        <strain evidence="7">X5P6</strain>
    </source>
</reference>
<evidence type="ECO:0000256" key="2">
    <source>
        <dbReference type="ARBA" id="ARBA00022598"/>
    </source>
</evidence>
<dbReference type="Pfam" id="PF13193">
    <property type="entry name" value="AMP-binding_C"/>
    <property type="match status" value="1"/>
</dbReference>
<comment type="similarity">
    <text evidence="1">Belongs to the ATP-dependent AMP-binding enzyme family.</text>
</comment>
<dbReference type="EC" id="6.2.1.3" evidence="7"/>
<organism evidence="7">
    <name type="scientific">Tunturiibacter psychrotolerans</name>
    <dbReference type="NCBI Taxonomy" id="3069686"/>
    <lineage>
        <taxon>Bacteria</taxon>
        <taxon>Pseudomonadati</taxon>
        <taxon>Acidobacteriota</taxon>
        <taxon>Terriglobia</taxon>
        <taxon>Terriglobales</taxon>
        <taxon>Acidobacteriaceae</taxon>
        <taxon>Tunturiibacter</taxon>
    </lineage>
</organism>
<feature type="domain" description="AMP-dependent synthetase/ligase" evidence="5">
    <location>
        <begin position="12"/>
        <end position="385"/>
    </location>
</feature>
<name>A0AAU7ZN57_9BACT</name>
<evidence type="ECO:0000313" key="7">
    <source>
        <dbReference type="EMBL" id="XCB32165.1"/>
    </source>
</evidence>
<sequence length="531" mass="58806">MNIPLSPLRFLRHAERQYAGRTAVVSRGERFTYRQFGERVGRLAGALREAGVRSGERIAFLGTNSHRLLEAYYGVLEAGAVLLPLNIRLSASELSFILNDSGASILFIDPQFMPLVESFRRQLPAVRIFCALESAAEKDWLMPQNYDDWLNTAIPYRCDISSIDEDEVAELFYTSGTSAQPKGVMLSHRNIYLHALQTCLAFNVENGSVELHTIPLFHANGWGIAHFLTMLGGKHVMVESFDPEAIFRFIETEGVTQFNAVPFMATVLVNHPKRGDYDLRSLRRIVIGGAASSPTLIREVEEAFDCTCFSGYGLTETSPALSCASVKPELGWTDQERYIKQAMTGYAFPGVELHIAGPNDEWLPEDGKAIGELIARGDGVMKGYWKQPELTGEALRGGWLRTGDMATIDENGYVLIVDRKKDIIVSGGENISSLEVEKAMLAHPAILEIAVIPVSDNRWGEVPKALVVLKHGAAVTETELIDFSRSCLTHYKCPKTVQFVESLPKTGTGKVLKKNLRTQYEGKNAHSPIRA</sequence>
<dbReference type="PANTHER" id="PTHR43859">
    <property type="entry name" value="ACYL-ACTIVATING ENZYME"/>
    <property type="match status" value="1"/>
</dbReference>
<dbReference type="SUPFAM" id="SSF56801">
    <property type="entry name" value="Acetyl-CoA synthetase-like"/>
    <property type="match status" value="1"/>
</dbReference>
<keyword evidence="2 7" id="KW-0436">Ligase</keyword>
<dbReference type="FunFam" id="3.30.300.30:FF:000008">
    <property type="entry name" value="2,3-dihydroxybenzoate-AMP ligase"/>
    <property type="match status" value="1"/>
</dbReference>
<gene>
    <name evidence="7" type="ORF">RBB77_17195</name>
</gene>
<dbReference type="EMBL" id="CP132942">
    <property type="protein sequence ID" value="XCB32165.1"/>
    <property type="molecule type" value="Genomic_DNA"/>
</dbReference>
<dbReference type="KEGG" id="tpsc:RBB77_17195"/>